<dbReference type="EMBL" id="JAWWNJ010000058">
    <property type="protein sequence ID" value="KAK7014023.1"/>
    <property type="molecule type" value="Genomic_DNA"/>
</dbReference>
<protein>
    <submittedName>
        <fullName evidence="2">F-box domain-containing protein</fullName>
    </submittedName>
</protein>
<dbReference type="Proteomes" id="UP001362999">
    <property type="component" value="Unassembled WGS sequence"/>
</dbReference>
<accession>A0AAW0AMJ6</accession>
<organism evidence="2 3">
    <name type="scientific">Favolaschia claudopus</name>
    <dbReference type="NCBI Taxonomy" id="2862362"/>
    <lineage>
        <taxon>Eukaryota</taxon>
        <taxon>Fungi</taxon>
        <taxon>Dikarya</taxon>
        <taxon>Basidiomycota</taxon>
        <taxon>Agaricomycotina</taxon>
        <taxon>Agaricomycetes</taxon>
        <taxon>Agaricomycetidae</taxon>
        <taxon>Agaricales</taxon>
        <taxon>Marasmiineae</taxon>
        <taxon>Mycenaceae</taxon>
        <taxon>Favolaschia</taxon>
    </lineage>
</organism>
<sequence>MAHFFPSTDSLPQEIWLRVFHLVEDAQSLHSVVSACRKFYSLGTEALVRNIAWRTITKARNHLEFWDRNPTKTHLVRSIYLSLEDTGTDTEEDYPEIFGRIQSFPKLQHLKLAFGAVPDVLYSTLQALPSVTHLTLTSCSIPPPPPFFPLSFPSPDPPAEIQVTHLTVLKLRPTLSVTFNADAVTAPIAYHLPNLQSFTTDSLGIQIPVDASARLTSLTINLMGLVGDVQSRLDAMLHRMPALPLTAPPSSPRSLRLGSPRSAPLCAPWPAAGHIAPGAPELTHFRVTSPIPKSADAVWLLEHLRSGVPLLRVALLRLSAWDDEVLLAAARCLPSCEVLEVVYHDAGPSDSFLFDLGIQHLPLMRSLHTLRIFSRPALAAPAPPRFHWDAEDQAIFDEIPNLLPDFLAHLEPPSTGDDVEEQSESEKEMEKQLEREREKERTAVLGECVHAWTRYNPMLRRVHLGRVGEGRTWVRGEGGGAGRGGGAHGWKAVVEAVVERDEDGHMEAEGQVDRAGQDEDGNIAWAEITAAMAM</sequence>
<proteinExistence type="predicted"/>
<dbReference type="Gene3D" id="3.80.10.10">
    <property type="entry name" value="Ribonuclease Inhibitor"/>
    <property type="match status" value="1"/>
</dbReference>
<name>A0AAW0AMJ6_9AGAR</name>
<feature type="compositionally biased region" description="Basic and acidic residues" evidence="1">
    <location>
        <begin position="424"/>
        <end position="438"/>
    </location>
</feature>
<keyword evidence="3" id="KW-1185">Reference proteome</keyword>
<comment type="caution">
    <text evidence="2">The sequence shown here is derived from an EMBL/GenBank/DDBJ whole genome shotgun (WGS) entry which is preliminary data.</text>
</comment>
<evidence type="ECO:0000313" key="2">
    <source>
        <dbReference type="EMBL" id="KAK7014023.1"/>
    </source>
</evidence>
<dbReference type="InterPro" id="IPR036047">
    <property type="entry name" value="F-box-like_dom_sf"/>
</dbReference>
<gene>
    <name evidence="2" type="ORF">R3P38DRAFT_3206621</name>
</gene>
<reference evidence="2 3" key="1">
    <citation type="journal article" date="2024" name="J Genomics">
        <title>Draft genome sequencing and assembly of Favolaschia claudopus CIRM-BRFM 2984 isolated from oak limbs.</title>
        <authorList>
            <person name="Navarro D."/>
            <person name="Drula E."/>
            <person name="Chaduli D."/>
            <person name="Cazenave R."/>
            <person name="Ahrendt S."/>
            <person name="Wang J."/>
            <person name="Lipzen A."/>
            <person name="Daum C."/>
            <person name="Barry K."/>
            <person name="Grigoriev I.V."/>
            <person name="Favel A."/>
            <person name="Rosso M.N."/>
            <person name="Martin F."/>
        </authorList>
    </citation>
    <scope>NUCLEOTIDE SEQUENCE [LARGE SCALE GENOMIC DNA]</scope>
    <source>
        <strain evidence="2 3">CIRM-BRFM 2984</strain>
    </source>
</reference>
<dbReference type="InterPro" id="IPR032675">
    <property type="entry name" value="LRR_dom_sf"/>
</dbReference>
<evidence type="ECO:0000313" key="3">
    <source>
        <dbReference type="Proteomes" id="UP001362999"/>
    </source>
</evidence>
<evidence type="ECO:0000256" key="1">
    <source>
        <dbReference type="SAM" id="MobiDB-lite"/>
    </source>
</evidence>
<feature type="region of interest" description="Disordered" evidence="1">
    <location>
        <begin position="410"/>
        <end position="438"/>
    </location>
</feature>
<dbReference type="AlphaFoldDB" id="A0AAW0AMJ6"/>
<dbReference type="SUPFAM" id="SSF52047">
    <property type="entry name" value="RNI-like"/>
    <property type="match status" value="1"/>
</dbReference>
<dbReference type="SUPFAM" id="SSF81383">
    <property type="entry name" value="F-box domain"/>
    <property type="match status" value="1"/>
</dbReference>